<evidence type="ECO:0000313" key="5">
    <source>
        <dbReference type="EMBL" id="MBB3088999.1"/>
    </source>
</evidence>
<accession>A0A7W5A3V3</accession>
<gene>
    <name evidence="5" type="ORF">FHS12_001945</name>
</gene>
<dbReference type="Gene3D" id="3.10.105.10">
    <property type="entry name" value="Dipeptide-binding Protein, Domain 3"/>
    <property type="match status" value="1"/>
</dbReference>
<dbReference type="InterPro" id="IPR000914">
    <property type="entry name" value="SBP_5_dom"/>
</dbReference>
<dbReference type="GO" id="GO:1904680">
    <property type="term" value="F:peptide transmembrane transporter activity"/>
    <property type="evidence" value="ECO:0007669"/>
    <property type="project" value="TreeGrafter"/>
</dbReference>
<dbReference type="Gene3D" id="3.90.76.10">
    <property type="entry name" value="Dipeptide-binding Protein, Domain 1"/>
    <property type="match status" value="1"/>
</dbReference>
<dbReference type="RefSeq" id="WP_183544655.1">
    <property type="nucleotide sequence ID" value="NZ_BMQT01000002.1"/>
</dbReference>
<dbReference type="InterPro" id="IPR039424">
    <property type="entry name" value="SBP_5"/>
</dbReference>
<evidence type="ECO:0000313" key="6">
    <source>
        <dbReference type="Proteomes" id="UP000577707"/>
    </source>
</evidence>
<dbReference type="Gene3D" id="3.40.190.10">
    <property type="entry name" value="Periplasmic binding protein-like II"/>
    <property type="match status" value="1"/>
</dbReference>
<organism evidence="5 6">
    <name type="scientific">Nocardioides albus</name>
    <dbReference type="NCBI Taxonomy" id="1841"/>
    <lineage>
        <taxon>Bacteria</taxon>
        <taxon>Bacillati</taxon>
        <taxon>Actinomycetota</taxon>
        <taxon>Actinomycetes</taxon>
        <taxon>Propionibacteriales</taxon>
        <taxon>Nocardioidaceae</taxon>
        <taxon>Nocardioides</taxon>
    </lineage>
</organism>
<reference evidence="5 6" key="1">
    <citation type="submission" date="2020-08" db="EMBL/GenBank/DDBJ databases">
        <title>Genomic Encyclopedia of Type Strains, Phase III (KMG-III): the genomes of soil and plant-associated and newly described type strains.</title>
        <authorList>
            <person name="Whitman W."/>
        </authorList>
    </citation>
    <scope>NUCLEOTIDE SEQUENCE [LARGE SCALE GENOMIC DNA]</scope>
    <source>
        <strain evidence="5 6">CECT 3302</strain>
    </source>
</reference>
<dbReference type="Proteomes" id="UP000577707">
    <property type="component" value="Unassembled WGS sequence"/>
</dbReference>
<evidence type="ECO:0000256" key="1">
    <source>
        <dbReference type="ARBA" id="ARBA00005695"/>
    </source>
</evidence>
<proteinExistence type="inferred from homology"/>
<dbReference type="GO" id="GO:0043190">
    <property type="term" value="C:ATP-binding cassette (ABC) transporter complex"/>
    <property type="evidence" value="ECO:0007669"/>
    <property type="project" value="InterPro"/>
</dbReference>
<dbReference type="PIRSF" id="PIRSF002741">
    <property type="entry name" value="MppA"/>
    <property type="match status" value="1"/>
</dbReference>
<keyword evidence="3" id="KW-0732">Signal</keyword>
<name>A0A7W5A3V3_9ACTN</name>
<evidence type="ECO:0000256" key="3">
    <source>
        <dbReference type="ARBA" id="ARBA00022729"/>
    </source>
</evidence>
<dbReference type="InterPro" id="IPR030678">
    <property type="entry name" value="Peptide/Ni-bd"/>
</dbReference>
<dbReference type="AlphaFoldDB" id="A0A7W5A3V3"/>
<dbReference type="SUPFAM" id="SSF53850">
    <property type="entry name" value="Periplasmic binding protein-like II"/>
    <property type="match status" value="1"/>
</dbReference>
<dbReference type="GO" id="GO:0042597">
    <property type="term" value="C:periplasmic space"/>
    <property type="evidence" value="ECO:0007669"/>
    <property type="project" value="UniProtKB-ARBA"/>
</dbReference>
<evidence type="ECO:0000256" key="2">
    <source>
        <dbReference type="ARBA" id="ARBA00022448"/>
    </source>
</evidence>
<sequence length="446" mass="48623">MLYPMYATLISFDKGLTPQPGLAESWEQKSPTELVLHLRKGVTFHDDTPFDAGAVKYNLERALGPGSNIAPDIAAVKQVRVDDAATVTLLLSQPDSSIVMALADRAGMMVSPTAAEKAGGDMSADPVGAGPWKFVEWRRGSLIRYERFADYWDKEATVAKGLDIAIMPDPKTRVTSLRSGQQDIALMISPEDAQGLENASGVELEQNPQLYLDQIYFNRSAEGLRDPRVRRALSLAIDRESILKSAYFGRGQASSAFMPHDYWASPPDEVDYPYDPAEAKKLLAAAGATGLTFDMIANANSHTVRLGEIIKEQWAAVGVTVNIRPLEVVQASNDYFNDRKAPALLSAWTGRPDPAMTYRLMFTDEAYFNTSDEGSPGLAEAFAKVDEATTPDERKPGLDEAATAVYEDTPVVPLVFPDSMVGLSDDVTGFENNLLGKPKFVGISFQ</sequence>
<feature type="domain" description="Solute-binding protein family 5" evidence="4">
    <location>
        <begin position="17"/>
        <end position="365"/>
    </location>
</feature>
<comment type="similarity">
    <text evidence="1">Belongs to the bacterial solute-binding protein 5 family.</text>
</comment>
<keyword evidence="6" id="KW-1185">Reference proteome</keyword>
<evidence type="ECO:0000259" key="4">
    <source>
        <dbReference type="Pfam" id="PF00496"/>
    </source>
</evidence>
<dbReference type="PANTHER" id="PTHR30290:SF9">
    <property type="entry name" value="OLIGOPEPTIDE-BINDING PROTEIN APPA"/>
    <property type="match status" value="1"/>
</dbReference>
<dbReference type="EMBL" id="JACHXG010000004">
    <property type="protein sequence ID" value="MBB3088999.1"/>
    <property type="molecule type" value="Genomic_DNA"/>
</dbReference>
<protein>
    <submittedName>
        <fullName evidence="5">ABC-type transport system substrate-binding protein</fullName>
    </submittedName>
</protein>
<dbReference type="PANTHER" id="PTHR30290">
    <property type="entry name" value="PERIPLASMIC BINDING COMPONENT OF ABC TRANSPORTER"/>
    <property type="match status" value="1"/>
</dbReference>
<dbReference type="Pfam" id="PF00496">
    <property type="entry name" value="SBP_bac_5"/>
    <property type="match status" value="1"/>
</dbReference>
<comment type="caution">
    <text evidence="5">The sequence shown here is derived from an EMBL/GenBank/DDBJ whole genome shotgun (WGS) entry which is preliminary data.</text>
</comment>
<keyword evidence="2" id="KW-0813">Transport</keyword>
<dbReference type="GO" id="GO:0015833">
    <property type="term" value="P:peptide transport"/>
    <property type="evidence" value="ECO:0007669"/>
    <property type="project" value="TreeGrafter"/>
</dbReference>